<reference evidence="3" key="1">
    <citation type="submission" date="2023-01" db="EMBL/GenBank/DDBJ databases">
        <title>The chitinases involved in constricting ring structure development in the nematode-trapping fungus Drechslerella dactyloides.</title>
        <authorList>
            <person name="Wang R."/>
            <person name="Zhang L."/>
            <person name="Tang P."/>
            <person name="Li S."/>
            <person name="Liang L."/>
        </authorList>
    </citation>
    <scope>NUCLEOTIDE SEQUENCE</scope>
    <source>
        <strain evidence="3">YMF1.00031</strain>
    </source>
</reference>
<dbReference type="AlphaFoldDB" id="A0AAD6J7R9"/>
<gene>
    <name evidence="3" type="ORF">Dda_0339</name>
</gene>
<proteinExistence type="predicted"/>
<protein>
    <submittedName>
        <fullName evidence="3">Uncharacterized protein</fullName>
    </submittedName>
</protein>
<feature type="transmembrane region" description="Helical" evidence="2">
    <location>
        <begin position="140"/>
        <end position="160"/>
    </location>
</feature>
<sequence>MPPLWMNIAGRAAMPVFDLTPSEVYEQLRERQNAVKVKRQEPPPPAPAGGSPPPPADPPAADAAPPPNAQAAQPQPPDAWTPPSWMPAGAQAAAADQLAGDAGPNSPAPLNLAGDNGGATKKIDSNHGKLHVWNTSKIDMAAGIVSLVLVAILAITAIVCDRRRRKAKELARNLEATLGRVNDPPPPFEEKDSGGSAPRPSRIMRMLRRAESGKQNQHQHLNPNTGQPVPNYTIFRVPRQGLHITRPPPAAGQTHGSAGRRDMGTQSSGPTVGMSPASERYYRNRRKQQMRLFGQSDTTKM</sequence>
<dbReference type="EMBL" id="JAQGDS010000001">
    <property type="protein sequence ID" value="KAJ6264196.1"/>
    <property type="molecule type" value="Genomic_DNA"/>
</dbReference>
<evidence type="ECO:0000313" key="3">
    <source>
        <dbReference type="EMBL" id="KAJ6264196.1"/>
    </source>
</evidence>
<keyword evidence="4" id="KW-1185">Reference proteome</keyword>
<feature type="compositionally biased region" description="Low complexity" evidence="1">
    <location>
        <begin position="88"/>
        <end position="103"/>
    </location>
</feature>
<feature type="region of interest" description="Disordered" evidence="1">
    <location>
        <begin position="30"/>
        <end position="119"/>
    </location>
</feature>
<evidence type="ECO:0000256" key="2">
    <source>
        <dbReference type="SAM" id="Phobius"/>
    </source>
</evidence>
<feature type="compositionally biased region" description="Pro residues" evidence="1">
    <location>
        <begin position="42"/>
        <end position="80"/>
    </location>
</feature>
<accession>A0AAD6J7R9</accession>
<keyword evidence="2" id="KW-0812">Transmembrane</keyword>
<feature type="region of interest" description="Disordered" evidence="1">
    <location>
        <begin position="246"/>
        <end position="281"/>
    </location>
</feature>
<keyword evidence="2" id="KW-0472">Membrane</keyword>
<organism evidence="3 4">
    <name type="scientific">Drechslerella dactyloides</name>
    <name type="common">Nematode-trapping fungus</name>
    <name type="synonym">Arthrobotrys dactyloides</name>
    <dbReference type="NCBI Taxonomy" id="74499"/>
    <lineage>
        <taxon>Eukaryota</taxon>
        <taxon>Fungi</taxon>
        <taxon>Dikarya</taxon>
        <taxon>Ascomycota</taxon>
        <taxon>Pezizomycotina</taxon>
        <taxon>Orbiliomycetes</taxon>
        <taxon>Orbiliales</taxon>
        <taxon>Orbiliaceae</taxon>
        <taxon>Drechslerella</taxon>
    </lineage>
</organism>
<evidence type="ECO:0000256" key="1">
    <source>
        <dbReference type="SAM" id="MobiDB-lite"/>
    </source>
</evidence>
<feature type="compositionally biased region" description="Polar residues" evidence="1">
    <location>
        <begin position="213"/>
        <end position="230"/>
    </location>
</feature>
<evidence type="ECO:0000313" key="4">
    <source>
        <dbReference type="Proteomes" id="UP001221413"/>
    </source>
</evidence>
<dbReference type="Proteomes" id="UP001221413">
    <property type="component" value="Unassembled WGS sequence"/>
</dbReference>
<comment type="caution">
    <text evidence="3">The sequence shown here is derived from an EMBL/GenBank/DDBJ whole genome shotgun (WGS) entry which is preliminary data.</text>
</comment>
<feature type="compositionally biased region" description="Basic and acidic residues" evidence="1">
    <location>
        <begin position="30"/>
        <end position="41"/>
    </location>
</feature>
<feature type="region of interest" description="Disordered" evidence="1">
    <location>
        <begin position="178"/>
        <end position="200"/>
    </location>
</feature>
<dbReference type="CDD" id="cd12087">
    <property type="entry name" value="TM_EGFR-like"/>
    <property type="match status" value="1"/>
</dbReference>
<feature type="region of interest" description="Disordered" evidence="1">
    <location>
        <begin position="212"/>
        <end position="231"/>
    </location>
</feature>
<keyword evidence="2" id="KW-1133">Transmembrane helix</keyword>
<name>A0AAD6J7R9_DREDA</name>